<evidence type="ECO:0000313" key="2">
    <source>
        <dbReference type="Proteomes" id="UP000008237"/>
    </source>
</evidence>
<gene>
    <name evidence="1" type="ORF">EAI_07785</name>
</gene>
<evidence type="ECO:0000313" key="1">
    <source>
        <dbReference type="EMBL" id="EFN77004.1"/>
    </source>
</evidence>
<reference evidence="1 2" key="1">
    <citation type="journal article" date="2010" name="Science">
        <title>Genomic comparison of the ants Camponotus floridanus and Harpegnathos saltator.</title>
        <authorList>
            <person name="Bonasio R."/>
            <person name="Zhang G."/>
            <person name="Ye C."/>
            <person name="Mutti N.S."/>
            <person name="Fang X."/>
            <person name="Qin N."/>
            <person name="Donahue G."/>
            <person name="Yang P."/>
            <person name="Li Q."/>
            <person name="Li C."/>
            <person name="Zhang P."/>
            <person name="Huang Z."/>
            <person name="Berger S.L."/>
            <person name="Reinberg D."/>
            <person name="Wang J."/>
            <person name="Liebig J."/>
        </authorList>
    </citation>
    <scope>NUCLEOTIDE SEQUENCE [LARGE SCALE GENOMIC DNA]</scope>
    <source>
        <strain evidence="1 2">R22 G/1</strain>
    </source>
</reference>
<proteinExistence type="predicted"/>
<dbReference type="Proteomes" id="UP000008237">
    <property type="component" value="Unassembled WGS sequence"/>
</dbReference>
<dbReference type="InParanoid" id="E2C4X6"/>
<keyword evidence="2" id="KW-1185">Reference proteome</keyword>
<dbReference type="EMBL" id="GL452661">
    <property type="protein sequence ID" value="EFN77004.1"/>
    <property type="molecule type" value="Genomic_DNA"/>
</dbReference>
<organism evidence="2">
    <name type="scientific">Harpegnathos saltator</name>
    <name type="common">Jerdon's jumping ant</name>
    <dbReference type="NCBI Taxonomy" id="610380"/>
    <lineage>
        <taxon>Eukaryota</taxon>
        <taxon>Metazoa</taxon>
        <taxon>Ecdysozoa</taxon>
        <taxon>Arthropoda</taxon>
        <taxon>Hexapoda</taxon>
        <taxon>Insecta</taxon>
        <taxon>Pterygota</taxon>
        <taxon>Neoptera</taxon>
        <taxon>Endopterygota</taxon>
        <taxon>Hymenoptera</taxon>
        <taxon>Apocrita</taxon>
        <taxon>Aculeata</taxon>
        <taxon>Formicoidea</taxon>
        <taxon>Formicidae</taxon>
        <taxon>Ponerinae</taxon>
        <taxon>Ponerini</taxon>
        <taxon>Harpegnathos</taxon>
    </lineage>
</organism>
<dbReference type="AlphaFoldDB" id="E2C4X6"/>
<protein>
    <submittedName>
        <fullName evidence="1">Uncharacterized protein</fullName>
    </submittedName>
</protein>
<sequence length="312" mass="35127">MLWNAKELTKAEKRIWGRSVSAGVLRTAIAMRDMERGDLGIVRAPQTAERAQTEKRIWGRSVSAGVLRTAIAMRDMERGDLGIVRAPQVTLWTLLCERYSHEQRNVLKQRSESGDDRFRLASCEPLLPCVTWNGATWALSWGPESRYGLWYMCGTCTSDGTDAQRSKLGQRRVFKQRSESGDDRFRLASCGPLLPCVTWNGATWALSWGPESRYGLWYMCGTCTSDGTDAQRSKLGQRRVFKQRSESGDDRFRLASCGPLLPCVTWNGATWALSGRPKSRYGLCQVYRDIHGTHARALLKPTRKSLIKTLLG</sequence>
<accession>E2C4X6</accession>
<name>E2C4X6_HARSA</name>